<keyword evidence="2" id="KW-1185">Reference proteome</keyword>
<protein>
    <submittedName>
        <fullName evidence="1">Uncharacterized protein</fullName>
    </submittedName>
</protein>
<dbReference type="RefSeq" id="WP_358135966.1">
    <property type="nucleotide sequence ID" value="NZ_JBFALK010000013.1"/>
</dbReference>
<sequence length="53" mass="5889">MILPMSSGVQAYALGPAHRVDRDARRHRRVEVPHVLPVQPQDLVAAQAMHPRG</sequence>
<gene>
    <name evidence="1" type="ORF">AB0I59_23370</name>
</gene>
<evidence type="ECO:0000313" key="2">
    <source>
        <dbReference type="Proteomes" id="UP001551675"/>
    </source>
</evidence>
<name>A0ABV3GIW6_MICGL</name>
<reference evidence="1 2" key="1">
    <citation type="submission" date="2024-06" db="EMBL/GenBank/DDBJ databases">
        <title>The Natural Products Discovery Center: Release of the First 8490 Sequenced Strains for Exploring Actinobacteria Biosynthetic Diversity.</title>
        <authorList>
            <person name="Kalkreuter E."/>
            <person name="Kautsar S.A."/>
            <person name="Yang D."/>
            <person name="Bader C.D."/>
            <person name="Teijaro C.N."/>
            <person name="Fluegel L."/>
            <person name="Davis C.M."/>
            <person name="Simpson J.R."/>
            <person name="Lauterbach L."/>
            <person name="Steele A.D."/>
            <person name="Gui C."/>
            <person name="Meng S."/>
            <person name="Li G."/>
            <person name="Viehrig K."/>
            <person name="Ye F."/>
            <person name="Su P."/>
            <person name="Kiefer A.F."/>
            <person name="Nichols A."/>
            <person name="Cepeda A.J."/>
            <person name="Yan W."/>
            <person name="Fan B."/>
            <person name="Jiang Y."/>
            <person name="Adhikari A."/>
            <person name="Zheng C.-J."/>
            <person name="Schuster L."/>
            <person name="Cowan T.M."/>
            <person name="Smanski M.J."/>
            <person name="Chevrette M.G."/>
            <person name="De Carvalho L.P.S."/>
            <person name="Shen B."/>
        </authorList>
    </citation>
    <scope>NUCLEOTIDE SEQUENCE [LARGE SCALE GENOMIC DNA]</scope>
    <source>
        <strain evidence="1 2">NPDC050100</strain>
    </source>
</reference>
<accession>A0ABV3GIW6</accession>
<organism evidence="1 2">
    <name type="scientific">Microtetraspora glauca</name>
    <dbReference type="NCBI Taxonomy" id="1996"/>
    <lineage>
        <taxon>Bacteria</taxon>
        <taxon>Bacillati</taxon>
        <taxon>Actinomycetota</taxon>
        <taxon>Actinomycetes</taxon>
        <taxon>Streptosporangiales</taxon>
        <taxon>Streptosporangiaceae</taxon>
        <taxon>Microtetraspora</taxon>
    </lineage>
</organism>
<dbReference type="Proteomes" id="UP001551675">
    <property type="component" value="Unassembled WGS sequence"/>
</dbReference>
<evidence type="ECO:0000313" key="1">
    <source>
        <dbReference type="EMBL" id="MEV0971567.1"/>
    </source>
</evidence>
<proteinExistence type="predicted"/>
<dbReference type="EMBL" id="JBFALK010000013">
    <property type="protein sequence ID" value="MEV0971567.1"/>
    <property type="molecule type" value="Genomic_DNA"/>
</dbReference>
<comment type="caution">
    <text evidence="1">The sequence shown here is derived from an EMBL/GenBank/DDBJ whole genome shotgun (WGS) entry which is preliminary data.</text>
</comment>